<proteinExistence type="inferred from homology"/>
<dbReference type="SUPFAM" id="SSF103481">
    <property type="entry name" value="Multidrug resistance efflux transporter EmrE"/>
    <property type="match status" value="2"/>
</dbReference>
<organism evidence="9 10">
    <name type="scientific">Catenuloplanes niger</name>
    <dbReference type="NCBI Taxonomy" id="587534"/>
    <lineage>
        <taxon>Bacteria</taxon>
        <taxon>Bacillati</taxon>
        <taxon>Actinomycetota</taxon>
        <taxon>Actinomycetes</taxon>
        <taxon>Micromonosporales</taxon>
        <taxon>Micromonosporaceae</taxon>
        <taxon>Catenuloplanes</taxon>
    </lineage>
</organism>
<dbReference type="InterPro" id="IPR050638">
    <property type="entry name" value="AA-Vitamin_Transporters"/>
</dbReference>
<evidence type="ECO:0000313" key="9">
    <source>
        <dbReference type="EMBL" id="MDR7323000.1"/>
    </source>
</evidence>
<comment type="caution">
    <text evidence="9">The sequence shown here is derived from an EMBL/GenBank/DDBJ whole genome shotgun (WGS) entry which is preliminary data.</text>
</comment>
<evidence type="ECO:0000313" key="10">
    <source>
        <dbReference type="Proteomes" id="UP001183629"/>
    </source>
</evidence>
<keyword evidence="4 7" id="KW-1133">Transmembrane helix</keyword>
<dbReference type="Pfam" id="PF00892">
    <property type="entry name" value="EamA"/>
    <property type="match status" value="2"/>
</dbReference>
<evidence type="ECO:0000256" key="2">
    <source>
        <dbReference type="ARBA" id="ARBA00007362"/>
    </source>
</evidence>
<feature type="transmembrane region" description="Helical" evidence="7">
    <location>
        <begin position="102"/>
        <end position="121"/>
    </location>
</feature>
<feature type="domain" description="EamA" evidence="8">
    <location>
        <begin position="14"/>
        <end position="145"/>
    </location>
</feature>
<feature type="transmembrane region" description="Helical" evidence="7">
    <location>
        <begin position="275"/>
        <end position="293"/>
    </location>
</feature>
<feature type="transmembrane region" description="Helical" evidence="7">
    <location>
        <begin position="130"/>
        <end position="152"/>
    </location>
</feature>
<feature type="transmembrane region" description="Helical" evidence="7">
    <location>
        <begin position="249"/>
        <end position="269"/>
    </location>
</feature>
<evidence type="ECO:0000256" key="4">
    <source>
        <dbReference type="ARBA" id="ARBA00022989"/>
    </source>
</evidence>
<dbReference type="PANTHER" id="PTHR32322:SF2">
    <property type="entry name" value="EAMA DOMAIN-CONTAINING PROTEIN"/>
    <property type="match status" value="1"/>
</dbReference>
<dbReference type="PANTHER" id="PTHR32322">
    <property type="entry name" value="INNER MEMBRANE TRANSPORTER"/>
    <property type="match status" value="1"/>
</dbReference>
<protein>
    <submittedName>
        <fullName evidence="9">Drug/metabolite transporter (DMT)-like permease</fullName>
    </submittedName>
</protein>
<feature type="transmembrane region" description="Helical" evidence="7">
    <location>
        <begin position="189"/>
        <end position="214"/>
    </location>
</feature>
<evidence type="ECO:0000256" key="5">
    <source>
        <dbReference type="ARBA" id="ARBA00023136"/>
    </source>
</evidence>
<keyword evidence="5 7" id="KW-0472">Membrane</keyword>
<dbReference type="RefSeq" id="WP_310414216.1">
    <property type="nucleotide sequence ID" value="NZ_JAVDYC010000001.1"/>
</dbReference>
<dbReference type="InterPro" id="IPR000620">
    <property type="entry name" value="EamA_dom"/>
</dbReference>
<feature type="transmembrane region" description="Helical" evidence="7">
    <location>
        <begin position="220"/>
        <end position="242"/>
    </location>
</feature>
<dbReference type="Proteomes" id="UP001183629">
    <property type="component" value="Unassembled WGS sequence"/>
</dbReference>
<evidence type="ECO:0000256" key="6">
    <source>
        <dbReference type="SAM" id="MobiDB-lite"/>
    </source>
</evidence>
<keyword evidence="3 7" id="KW-0812">Transmembrane</keyword>
<feature type="transmembrane region" description="Helical" evidence="7">
    <location>
        <begin position="76"/>
        <end position="96"/>
    </location>
</feature>
<feature type="transmembrane region" description="Helical" evidence="7">
    <location>
        <begin position="12"/>
        <end position="37"/>
    </location>
</feature>
<comment type="similarity">
    <text evidence="2">Belongs to the EamA transporter family.</text>
</comment>
<dbReference type="GO" id="GO:0016020">
    <property type="term" value="C:membrane"/>
    <property type="evidence" value="ECO:0007669"/>
    <property type="project" value="UniProtKB-SubCell"/>
</dbReference>
<dbReference type="PROSITE" id="PS51257">
    <property type="entry name" value="PROKAR_LIPOPROTEIN"/>
    <property type="match status" value="1"/>
</dbReference>
<feature type="transmembrane region" description="Helical" evidence="7">
    <location>
        <begin position="158"/>
        <end position="177"/>
    </location>
</feature>
<accession>A0AAE3ZQM1</accession>
<sequence length="327" mass="32900">MREKSNGTVRGPITGVGLGLLGVACFSFSLPATALALDGFDPWLVGVGRAAGAGLLAVAWLLAVRAPRPHRAHWPRLALVSLGVVFGFPVCTTLALLTSTSAHGAVVIALLPAMTAVFAVLRGGERPPPAFWGASLAGLAAVLGFLLSGGGIGGGLHAADLLLIGAVLLAALGYAEGGALARELGGARTICWALVLSLPVTIPVAGVSLALHPVAAPSGIAWFGLGYVTAVSMFLGFFAWYAGLAAGGVARVGQVQLIQPVLTLGWSALLLGEQVGGLTVTAAALVLLCVLLTQRARFAAPERGVPDVGDAPLPETGQPAARRSARS</sequence>
<evidence type="ECO:0000259" key="8">
    <source>
        <dbReference type="Pfam" id="PF00892"/>
    </source>
</evidence>
<evidence type="ECO:0000256" key="7">
    <source>
        <dbReference type="SAM" id="Phobius"/>
    </source>
</evidence>
<feature type="region of interest" description="Disordered" evidence="6">
    <location>
        <begin position="305"/>
        <end position="327"/>
    </location>
</feature>
<keyword evidence="10" id="KW-1185">Reference proteome</keyword>
<reference evidence="9 10" key="1">
    <citation type="submission" date="2023-07" db="EMBL/GenBank/DDBJ databases">
        <title>Sequencing the genomes of 1000 actinobacteria strains.</title>
        <authorList>
            <person name="Klenk H.-P."/>
        </authorList>
    </citation>
    <scope>NUCLEOTIDE SEQUENCE [LARGE SCALE GENOMIC DNA]</scope>
    <source>
        <strain evidence="9 10">DSM 44711</strain>
    </source>
</reference>
<comment type="subcellular location">
    <subcellularLocation>
        <location evidence="1">Membrane</location>
        <topology evidence="1">Multi-pass membrane protein</topology>
    </subcellularLocation>
</comment>
<dbReference type="InterPro" id="IPR037185">
    <property type="entry name" value="EmrE-like"/>
</dbReference>
<feature type="transmembrane region" description="Helical" evidence="7">
    <location>
        <begin position="43"/>
        <end position="64"/>
    </location>
</feature>
<gene>
    <name evidence="9" type="ORF">J2S44_003250</name>
</gene>
<evidence type="ECO:0000256" key="3">
    <source>
        <dbReference type="ARBA" id="ARBA00022692"/>
    </source>
</evidence>
<evidence type="ECO:0000256" key="1">
    <source>
        <dbReference type="ARBA" id="ARBA00004141"/>
    </source>
</evidence>
<feature type="domain" description="EamA" evidence="8">
    <location>
        <begin position="159"/>
        <end position="293"/>
    </location>
</feature>
<dbReference type="AlphaFoldDB" id="A0AAE3ZQM1"/>
<name>A0AAE3ZQM1_9ACTN</name>
<dbReference type="EMBL" id="JAVDYC010000001">
    <property type="protein sequence ID" value="MDR7323000.1"/>
    <property type="molecule type" value="Genomic_DNA"/>
</dbReference>